<dbReference type="Gene3D" id="3.40.1020.10">
    <property type="entry name" value="Biosynthetic Threonine Deaminase, Domain 3"/>
    <property type="match status" value="1"/>
</dbReference>
<feature type="region of interest" description="Disordered" evidence="13">
    <location>
        <begin position="1004"/>
        <end position="1045"/>
    </location>
</feature>
<dbReference type="InterPro" id="IPR038110">
    <property type="entry name" value="TD_ACT-like_sf"/>
</dbReference>
<accession>A0ABQ8DEE5</accession>
<keyword evidence="6 11" id="KW-0412">Isoleucine biosynthesis</keyword>
<dbReference type="PROSITE" id="PS00165">
    <property type="entry name" value="DEHYDRATASE_SER_THR"/>
    <property type="match status" value="1"/>
</dbReference>
<name>A0ABQ8DEE5_BRANA</name>
<dbReference type="InterPro" id="IPR005787">
    <property type="entry name" value="Thr_deHydtase_biosynth"/>
</dbReference>
<dbReference type="Proteomes" id="UP000824890">
    <property type="component" value="Unassembled WGS sequence"/>
</dbReference>
<proteinExistence type="inferred from homology"/>
<sequence length="1676" mass="185526">MNRKESNRRRGDIQLWLTITGETTASDLMTLSPPGDGSEHRKEGRERVMERVKKFHYCVVSESKKLYSSEFVFCGRERRRGKGIKTEFSSTTVMDSVRLPTAPSTLRTQTLGHLLPHRLRHIPLPPCTSKPLIAMITRSRNHVSPIAVISGNETSISPPDSPPPRLKVNPSSLQYPAGYLGAVPDRTSDPENGSITEAMEYLTSILSTKVYDVAIETPLHLAKKLSERLGVSMFLKREDLQPVFSFKIRGAYNMMAKLPSEQLAKGVICSSAGNHAQGVAMSAAKLGCTAVIDLGATVVLVGDTYDEAQAFAKQRAEEEGLTFIPPFDHPDVIAGQGTVGMEITRQAKGPLHAIFVPIGGGGLIAGIAAYVKRVSPEVKIIGVEPADANSMALSLHHGERVILNQIGGFADGVAVKEVGEETFRICRKLMDGVVLVTRDAMCASIKDMFEEKRNILEPAGALAIAGAEAYCKYYGLKDVNVVAITSGANMNFDKLRIVTELANVGRQQEAVLATILPEKPGSFKQFCELVGPMNITEFKYRCGSRKEAVVLYSVGVHTPGELKALEKRMESSQLKTTNLTTSDLVKDHLRYLMGGRSSVENEVLCRFIFPERPGALMKFLDSFSPRWNISLFHYRAEGAAGANVLVGIHVSEHEMEEFRNRAQVLGYEYVLVSEDINFKLLMHCDGETKTEQVEEPMRVRVLVVFELWSSVKRICAALGSIGCYGPVLYWPNMESNVMFTGFSPTMLSLETPQNPPNPVQFQHPHPHPYTAASDQQTHQQQMKPLYPYAAKAKQLSPISVGGGGGGGEEDDRGSGSGSGCHPEDSAGTTDGKRKISPWHRMKWTDTMVRLLIMAVFYIGDEAGGALGGDQTDAKKKIITGGMMLQKKGKWKSVSRAMVEKGFSVSPQQCEDKFNDLNKRYKRVNDILGRGTACHVVENQGLLEGMDHLTPKLREEVKKLLNSKHLFFKEMCAYHNSCGHLDQPGLMNQVPVQSKPDFQMARIVEREEEEEEEGESDMAEDSETEIEDTDEEEEEETSKKRRVSAAVKRMREETARVLDDPGKSAWEKKEWMRRKALEIEERKVGYEWEAVEMEKQRVKWVRYRSKKEREMEKAKLENQRRSLETERLVLVLRRREIELTELQLAGGEDQSNPNQHHHHHHQVLHHAPYAPRRFAPKLSNQIHAPHHHQSNGDEDDEHHDVVASSAFHGVNPFSTDENSNPYDNNNNAAVEGGDEDLDANRSRIGGGACLEKRQSQEELSDGGTTNGGDTTPYGSFKRPRTSSSSAGEYRKDREEWSDAAITCLLDAYSDKFTQLNRGNLRGRDWEDVAATVSERCEKLIKSVEQCKNKIDNLKKRYKLERHRMSSGGTSASHWPWFKKMEEIVGNSMTTKGASDEDRSGSSLGNAAKPARRYPLVTYNPGVQINNVKSKATSNPRWRRVVLKISGAALACTGPNNIDPKIVGLIAREVAMACRLGVEVAIVVGSRNLFCGGTWITATGLDRTTAYHISMMASVMNSVLLQSSLEKMGVQARLQTGIAVQGVGEPYNRQRATRHLDKGRVVIFGGIGATLGNPLLSSDAAAALRAIDINAEAMVKGTNVEGVYDCHSQDSNATFEHITFHELASRGLTTMDTMALNFCEENSIPVVVFNFLEAGNITKALCGEQVGTLIDRTGRGVS</sequence>
<dbReference type="PANTHER" id="PTHR48078">
    <property type="entry name" value="THREONINE DEHYDRATASE, MITOCHONDRIAL-RELATED"/>
    <property type="match status" value="1"/>
</dbReference>
<evidence type="ECO:0000256" key="6">
    <source>
        <dbReference type="ARBA" id="ARBA00022624"/>
    </source>
</evidence>
<comment type="pathway">
    <text evidence="3 11">Amino-acid biosynthesis; L-isoleucine biosynthesis; 2-oxobutanoate from L-threonine: step 1/1.</text>
</comment>
<evidence type="ECO:0000256" key="10">
    <source>
        <dbReference type="ARBA" id="ARBA00023304"/>
    </source>
</evidence>
<evidence type="ECO:0000256" key="12">
    <source>
        <dbReference type="SAM" id="Coils"/>
    </source>
</evidence>
<dbReference type="InterPro" id="IPR001048">
    <property type="entry name" value="Asp/Glu/Uridylate_kinase"/>
</dbReference>
<protein>
    <recommendedName>
        <fullName evidence="11">Threonine dehydratase</fullName>
        <ecNumber evidence="11">4.3.1.19</ecNumber>
    </recommendedName>
    <alternativeName>
        <fullName evidence="11">Threonine deaminase</fullName>
    </alternativeName>
</protein>
<organism evidence="16 17">
    <name type="scientific">Brassica napus</name>
    <name type="common">Rape</name>
    <dbReference type="NCBI Taxonomy" id="3708"/>
    <lineage>
        <taxon>Eukaryota</taxon>
        <taxon>Viridiplantae</taxon>
        <taxon>Streptophyta</taxon>
        <taxon>Embryophyta</taxon>
        <taxon>Tracheophyta</taxon>
        <taxon>Spermatophyta</taxon>
        <taxon>Magnoliopsida</taxon>
        <taxon>eudicotyledons</taxon>
        <taxon>Gunneridae</taxon>
        <taxon>Pentapetalae</taxon>
        <taxon>rosids</taxon>
        <taxon>malvids</taxon>
        <taxon>Brassicales</taxon>
        <taxon>Brassicaceae</taxon>
        <taxon>Brassiceae</taxon>
        <taxon>Brassica</taxon>
    </lineage>
</organism>
<dbReference type="CDD" id="cd04906">
    <property type="entry name" value="ACT_ThrD-I_1"/>
    <property type="match status" value="1"/>
</dbReference>
<keyword evidence="9 11" id="KW-0456">Lyase</keyword>
<dbReference type="Pfam" id="PF13837">
    <property type="entry name" value="Myb_DNA-bind_4"/>
    <property type="match status" value="2"/>
</dbReference>
<dbReference type="NCBIfam" id="NF006674">
    <property type="entry name" value="PRK09224.1"/>
    <property type="match status" value="1"/>
</dbReference>
<evidence type="ECO:0000256" key="11">
    <source>
        <dbReference type="RuleBase" id="RU362012"/>
    </source>
</evidence>
<keyword evidence="7" id="KW-0677">Repeat</keyword>
<dbReference type="PANTHER" id="PTHR48078:SF1">
    <property type="entry name" value="THREONINE DEHYDRATASE"/>
    <property type="match status" value="1"/>
</dbReference>
<keyword evidence="8 11" id="KW-0663">Pyridoxal phosphate</keyword>
<dbReference type="Gene3D" id="3.40.1160.10">
    <property type="entry name" value="Acetylglutamate kinase-like"/>
    <property type="match status" value="1"/>
</dbReference>
<keyword evidence="14" id="KW-1133">Transmembrane helix</keyword>
<feature type="region of interest" description="Disordered" evidence="13">
    <location>
        <begin position="1207"/>
        <end position="1290"/>
    </location>
</feature>
<dbReference type="InterPro" id="IPR001721">
    <property type="entry name" value="TD_ACT-like"/>
</dbReference>
<feature type="transmembrane region" description="Helical" evidence="14">
    <location>
        <begin position="351"/>
        <end position="371"/>
    </location>
</feature>
<dbReference type="Pfam" id="PF00291">
    <property type="entry name" value="PALP"/>
    <property type="match status" value="1"/>
</dbReference>
<dbReference type="SUPFAM" id="SSF53686">
    <property type="entry name" value="Tryptophan synthase beta subunit-like PLP-dependent enzymes"/>
    <property type="match status" value="1"/>
</dbReference>
<feature type="coiled-coil region" evidence="12">
    <location>
        <begin position="1335"/>
        <end position="1362"/>
    </location>
</feature>
<evidence type="ECO:0000256" key="8">
    <source>
        <dbReference type="ARBA" id="ARBA00022898"/>
    </source>
</evidence>
<comment type="similarity">
    <text evidence="4 11">Belongs to the serine/threonine dehydratase family.</text>
</comment>
<dbReference type="CDD" id="cd04254">
    <property type="entry name" value="AAK_UMPK-PyrH-Ec"/>
    <property type="match status" value="1"/>
</dbReference>
<evidence type="ECO:0000313" key="17">
    <source>
        <dbReference type="Proteomes" id="UP000824890"/>
    </source>
</evidence>
<evidence type="ECO:0000256" key="3">
    <source>
        <dbReference type="ARBA" id="ARBA00004810"/>
    </source>
</evidence>
<feature type="domain" description="ACT-like" evidence="15">
    <location>
        <begin position="603"/>
        <end position="674"/>
    </location>
</feature>
<keyword evidence="5 11" id="KW-0028">Amino-acid biosynthesis</keyword>
<dbReference type="PROSITE" id="PS51672">
    <property type="entry name" value="ACT_LIKE"/>
    <property type="match status" value="2"/>
</dbReference>
<dbReference type="CDD" id="cd04907">
    <property type="entry name" value="ACT_ThrD-I_2"/>
    <property type="match status" value="1"/>
</dbReference>
<dbReference type="InterPro" id="IPR036393">
    <property type="entry name" value="AceGlu_kinase-like_sf"/>
</dbReference>
<dbReference type="InterPro" id="IPR044822">
    <property type="entry name" value="Myb_DNA-bind_4"/>
</dbReference>
<dbReference type="EC" id="4.3.1.19" evidence="11"/>
<gene>
    <name evidence="16" type="ORF">HID58_019829</name>
</gene>
<feature type="compositionally biased region" description="Basic residues" evidence="13">
    <location>
        <begin position="1154"/>
        <end position="1163"/>
    </location>
</feature>
<feature type="domain" description="ACT-like" evidence="15">
    <location>
        <begin position="510"/>
        <end position="581"/>
    </location>
</feature>
<feature type="region of interest" description="Disordered" evidence="13">
    <location>
        <begin position="797"/>
        <end position="834"/>
    </location>
</feature>
<dbReference type="Gene3D" id="3.40.50.1100">
    <property type="match status" value="2"/>
</dbReference>
<dbReference type="InterPro" id="IPR000634">
    <property type="entry name" value="Ser/Thr_deHydtase_PyrdxlP-BS"/>
</dbReference>
<dbReference type="InterPro" id="IPR050147">
    <property type="entry name" value="Ser/Thr_Dehydratase"/>
</dbReference>
<dbReference type="SUPFAM" id="SSF53633">
    <property type="entry name" value="Carbamate kinase-like"/>
    <property type="match status" value="1"/>
</dbReference>
<evidence type="ECO:0000256" key="2">
    <source>
        <dbReference type="ARBA" id="ARBA00001933"/>
    </source>
</evidence>
<dbReference type="CDD" id="cd01562">
    <property type="entry name" value="Thr-dehyd"/>
    <property type="match status" value="1"/>
</dbReference>
<evidence type="ECO:0000256" key="13">
    <source>
        <dbReference type="SAM" id="MobiDB-lite"/>
    </source>
</evidence>
<feature type="compositionally biased region" description="Acidic residues" evidence="13">
    <location>
        <begin position="1005"/>
        <end position="1035"/>
    </location>
</feature>
<comment type="caution">
    <text evidence="16">The sequence shown here is derived from an EMBL/GenBank/DDBJ whole genome shotgun (WGS) entry which is preliminary data.</text>
</comment>
<keyword evidence="14" id="KW-0812">Transmembrane</keyword>
<evidence type="ECO:0000313" key="16">
    <source>
        <dbReference type="EMBL" id="KAH0927573.1"/>
    </source>
</evidence>
<dbReference type="Gene3D" id="1.10.10.60">
    <property type="entry name" value="Homeodomain-like"/>
    <property type="match status" value="2"/>
</dbReference>
<evidence type="ECO:0000256" key="7">
    <source>
        <dbReference type="ARBA" id="ARBA00022737"/>
    </source>
</evidence>
<dbReference type="InterPro" id="IPR001926">
    <property type="entry name" value="TrpB-like_PALP"/>
</dbReference>
<dbReference type="InterPro" id="IPR015963">
    <property type="entry name" value="Uridylate_kinase_bac"/>
</dbReference>
<reference evidence="16 17" key="1">
    <citation type="submission" date="2021-05" db="EMBL/GenBank/DDBJ databases">
        <title>Genome Assembly of Synthetic Allotetraploid Brassica napus Reveals Homoeologous Exchanges between Subgenomes.</title>
        <authorList>
            <person name="Davis J.T."/>
        </authorList>
    </citation>
    <scope>NUCLEOTIDE SEQUENCE [LARGE SCALE GENOMIC DNA]</scope>
    <source>
        <strain evidence="17">cv. Da-Ae</strain>
        <tissue evidence="16">Seedling</tissue>
    </source>
</reference>
<evidence type="ECO:0000259" key="15">
    <source>
        <dbReference type="PROSITE" id="PS51672"/>
    </source>
</evidence>
<evidence type="ECO:0000256" key="4">
    <source>
        <dbReference type="ARBA" id="ARBA00010869"/>
    </source>
</evidence>
<dbReference type="EMBL" id="JAGKQM010000005">
    <property type="protein sequence ID" value="KAH0927573.1"/>
    <property type="molecule type" value="Genomic_DNA"/>
</dbReference>
<keyword evidence="14" id="KW-0472">Membrane</keyword>
<evidence type="ECO:0000256" key="9">
    <source>
        <dbReference type="ARBA" id="ARBA00023239"/>
    </source>
</evidence>
<evidence type="ECO:0000256" key="14">
    <source>
        <dbReference type="SAM" id="Phobius"/>
    </source>
</evidence>
<feature type="compositionally biased region" description="Low complexity" evidence="13">
    <location>
        <begin position="1217"/>
        <end position="1226"/>
    </location>
</feature>
<feature type="region of interest" description="Disordered" evidence="13">
    <location>
        <begin position="748"/>
        <end position="781"/>
    </location>
</feature>
<keyword evidence="10 11" id="KW-0100">Branched-chain amino acid biosynthesis</keyword>
<comment type="catalytic activity">
    <reaction evidence="1 11">
        <text>L-threonine = 2-oxobutanoate + NH4(+)</text>
        <dbReference type="Rhea" id="RHEA:22108"/>
        <dbReference type="ChEBI" id="CHEBI:16763"/>
        <dbReference type="ChEBI" id="CHEBI:28938"/>
        <dbReference type="ChEBI" id="CHEBI:57926"/>
        <dbReference type="EC" id="4.3.1.19"/>
    </reaction>
</comment>
<comment type="cofactor">
    <cofactor evidence="2 11">
        <name>pyridoxal 5'-phosphate</name>
        <dbReference type="ChEBI" id="CHEBI:597326"/>
    </cofactor>
</comment>
<feature type="compositionally biased region" description="Polar residues" evidence="13">
    <location>
        <begin position="772"/>
        <end position="781"/>
    </location>
</feature>
<dbReference type="Pfam" id="PF00585">
    <property type="entry name" value="Thr_dehydrat_C"/>
    <property type="match status" value="2"/>
</dbReference>
<keyword evidence="12" id="KW-0175">Coiled coil</keyword>
<dbReference type="InterPro" id="IPR045865">
    <property type="entry name" value="ACT-like_dom_sf"/>
</dbReference>
<dbReference type="SUPFAM" id="SSF55021">
    <property type="entry name" value="ACT-like"/>
    <property type="match status" value="1"/>
</dbReference>
<feature type="compositionally biased region" description="Low complexity" evidence="13">
    <location>
        <begin position="1260"/>
        <end position="1270"/>
    </location>
</feature>
<dbReference type="Pfam" id="PF00696">
    <property type="entry name" value="AA_kinase"/>
    <property type="match status" value="1"/>
</dbReference>
<evidence type="ECO:0000256" key="5">
    <source>
        <dbReference type="ARBA" id="ARBA00022605"/>
    </source>
</evidence>
<feature type="region of interest" description="Disordered" evidence="13">
    <location>
        <begin position="1146"/>
        <end position="1165"/>
    </location>
</feature>
<keyword evidence="17" id="KW-1185">Reference proteome</keyword>
<evidence type="ECO:0000256" key="1">
    <source>
        <dbReference type="ARBA" id="ARBA00001274"/>
    </source>
</evidence>
<dbReference type="InterPro" id="IPR036052">
    <property type="entry name" value="TrpB-like_PALP_sf"/>
</dbReference>
<dbReference type="NCBIfam" id="TIGR01124">
    <property type="entry name" value="ilvA_2Cterm"/>
    <property type="match status" value="1"/>
</dbReference>